<dbReference type="OrthoDB" id="498037at2759"/>
<feature type="transmembrane region" description="Helical" evidence="1">
    <location>
        <begin position="133"/>
        <end position="153"/>
    </location>
</feature>
<keyword evidence="3" id="KW-1185">Reference proteome</keyword>
<keyword evidence="1" id="KW-0812">Transmembrane</keyword>
<dbReference type="Proteomes" id="UP001165082">
    <property type="component" value="Unassembled WGS sequence"/>
</dbReference>
<feature type="transmembrane region" description="Helical" evidence="1">
    <location>
        <begin position="6"/>
        <end position="31"/>
    </location>
</feature>
<evidence type="ECO:0000313" key="3">
    <source>
        <dbReference type="Proteomes" id="UP001165082"/>
    </source>
</evidence>
<sequence>MGLDVIPILVGTIPVFLLIAPTVASGLFVYLGETEEWASTLSTVCLSVTGMAQSGSMLMAAFFLEKAVNEQKEALDAILIDKELKLADDLSAKKAKIFREAFSSMCFEVFEMTSKVADLPEGKAINLFKPGGFLAISLFALATIPSTSVQVMGQQMRR</sequence>
<protein>
    <submittedName>
        <fullName evidence="2">Uncharacterized protein</fullName>
    </submittedName>
</protein>
<gene>
    <name evidence="2" type="ORF">TrRE_jg12299</name>
</gene>
<dbReference type="EMBL" id="BRXZ01003313">
    <property type="protein sequence ID" value="GMH52307.1"/>
    <property type="molecule type" value="Genomic_DNA"/>
</dbReference>
<keyword evidence="1" id="KW-0472">Membrane</keyword>
<evidence type="ECO:0000256" key="1">
    <source>
        <dbReference type="SAM" id="Phobius"/>
    </source>
</evidence>
<proteinExistence type="predicted"/>
<organism evidence="2 3">
    <name type="scientific">Triparma retinervis</name>
    <dbReference type="NCBI Taxonomy" id="2557542"/>
    <lineage>
        <taxon>Eukaryota</taxon>
        <taxon>Sar</taxon>
        <taxon>Stramenopiles</taxon>
        <taxon>Ochrophyta</taxon>
        <taxon>Bolidophyceae</taxon>
        <taxon>Parmales</taxon>
        <taxon>Triparmaceae</taxon>
        <taxon>Triparma</taxon>
    </lineage>
</organism>
<evidence type="ECO:0000313" key="2">
    <source>
        <dbReference type="EMBL" id="GMH52307.1"/>
    </source>
</evidence>
<dbReference type="AlphaFoldDB" id="A0A9W7DRR0"/>
<accession>A0A9W7DRR0</accession>
<reference evidence="2" key="1">
    <citation type="submission" date="2022-07" db="EMBL/GenBank/DDBJ databases">
        <title>Genome analysis of Parmales, a sister group of diatoms, reveals the evolutionary specialization of diatoms from phago-mixotrophs to photoautotrophs.</title>
        <authorList>
            <person name="Ban H."/>
            <person name="Sato S."/>
            <person name="Yoshikawa S."/>
            <person name="Kazumasa Y."/>
            <person name="Nakamura Y."/>
            <person name="Ichinomiya M."/>
            <person name="Saitoh K."/>
            <person name="Sato N."/>
            <person name="Blanc-Mathieu R."/>
            <person name="Endo H."/>
            <person name="Kuwata A."/>
            <person name="Ogata H."/>
        </authorList>
    </citation>
    <scope>NUCLEOTIDE SEQUENCE</scope>
</reference>
<keyword evidence="1" id="KW-1133">Transmembrane helix</keyword>
<name>A0A9W7DRR0_9STRA</name>
<feature type="transmembrane region" description="Helical" evidence="1">
    <location>
        <begin position="43"/>
        <end position="64"/>
    </location>
</feature>
<comment type="caution">
    <text evidence="2">The sequence shown here is derived from an EMBL/GenBank/DDBJ whole genome shotgun (WGS) entry which is preliminary data.</text>
</comment>